<reference evidence="4 5" key="1">
    <citation type="submission" date="2018-08" db="EMBL/GenBank/DDBJ databases">
        <title>A genome reference for cultivated species of the human gut microbiota.</title>
        <authorList>
            <person name="Zou Y."/>
            <person name="Xue W."/>
            <person name="Luo G."/>
        </authorList>
    </citation>
    <scope>NUCLEOTIDE SEQUENCE [LARGE SCALE GENOMIC DNA]</scope>
    <source>
        <strain evidence="4 5">AF43-2</strain>
    </source>
</reference>
<dbReference type="Proteomes" id="UP000284562">
    <property type="component" value="Unassembled WGS sequence"/>
</dbReference>
<gene>
    <name evidence="4" type="ORF">DW064_00715</name>
</gene>
<evidence type="ECO:0000256" key="1">
    <source>
        <dbReference type="ARBA" id="ARBA00022723"/>
    </source>
</evidence>
<evidence type="ECO:0000256" key="3">
    <source>
        <dbReference type="SAM" id="MobiDB-lite"/>
    </source>
</evidence>
<protein>
    <submittedName>
        <fullName evidence="4">T9SS C-terminal target domain-containing protein</fullName>
    </submittedName>
</protein>
<keyword evidence="2" id="KW-0325">Glycoprotein</keyword>
<dbReference type="GO" id="GO:0046872">
    <property type="term" value="F:metal ion binding"/>
    <property type="evidence" value="ECO:0007669"/>
    <property type="project" value="UniProtKB-KW"/>
</dbReference>
<comment type="caution">
    <text evidence="4">The sequence shown here is derived from an EMBL/GenBank/DDBJ whole genome shotgun (WGS) entry which is preliminary data.</text>
</comment>
<organism evidence="4 5">
    <name type="scientific">Segatella copri</name>
    <dbReference type="NCBI Taxonomy" id="165179"/>
    <lineage>
        <taxon>Bacteria</taxon>
        <taxon>Pseudomonadati</taxon>
        <taxon>Bacteroidota</taxon>
        <taxon>Bacteroidia</taxon>
        <taxon>Bacteroidales</taxon>
        <taxon>Prevotellaceae</taxon>
        <taxon>Segatella</taxon>
    </lineage>
</organism>
<keyword evidence="1" id="KW-0479">Metal-binding</keyword>
<dbReference type="EMBL" id="QRNN01000002">
    <property type="protein sequence ID" value="RHK50365.1"/>
    <property type="molecule type" value="Genomic_DNA"/>
</dbReference>
<feature type="compositionally biased region" description="Polar residues" evidence="3">
    <location>
        <begin position="1"/>
        <end position="18"/>
    </location>
</feature>
<evidence type="ECO:0000313" key="4">
    <source>
        <dbReference type="EMBL" id="RHK50365.1"/>
    </source>
</evidence>
<evidence type="ECO:0000313" key="5">
    <source>
        <dbReference type="Proteomes" id="UP000284562"/>
    </source>
</evidence>
<feature type="region of interest" description="Disordered" evidence="3">
    <location>
        <begin position="1"/>
        <end position="26"/>
    </location>
</feature>
<dbReference type="PANTHER" id="PTHR42970:SF1">
    <property type="entry name" value="PECTATE LYASE C-RELATED"/>
    <property type="match status" value="1"/>
</dbReference>
<dbReference type="PANTHER" id="PTHR42970">
    <property type="entry name" value="PECTATE LYASE C-RELATED"/>
    <property type="match status" value="1"/>
</dbReference>
<sequence length="239" mass="26167">MVNETLAGTTTAVGSQSGKKGLIDSEEDKGCEGFKGLNITEAKREANWDTDQDGMPDWWEEVKGVSDGNADENADGYTNLEEYLNWLAEPHFTLKQGESVTIDMKKYFAGYTNNPQFECEAKGDAMSKMSHDTGANEGEYIFTANEDCGKALVDYTVKVSDDDNISTYTRTFHFYLTDGSATGIQNIQSSTAADSYEVYNAAGIKVREGKNLDSLPSGVYIIKALKDGKVISSKKTCIQ</sequence>
<dbReference type="AlphaFoldDB" id="A0AA92V9Q0"/>
<name>A0AA92V9Q0_9BACT</name>
<dbReference type="InterPro" id="IPR052063">
    <property type="entry name" value="Polysaccharide_Lyase_1"/>
</dbReference>
<proteinExistence type="predicted"/>
<evidence type="ECO:0000256" key="2">
    <source>
        <dbReference type="ARBA" id="ARBA00023180"/>
    </source>
</evidence>
<accession>A0AA92V9Q0</accession>